<keyword evidence="3" id="KW-1185">Reference proteome</keyword>
<dbReference type="EC" id="2.3.-.-" evidence="2"/>
<evidence type="ECO:0000313" key="2">
    <source>
        <dbReference type="EMBL" id="MFC4558293.1"/>
    </source>
</evidence>
<dbReference type="PANTHER" id="PTHR43610:SF1">
    <property type="entry name" value="N-ACETYLTRANSFERASE DOMAIN-CONTAINING PROTEIN"/>
    <property type="match status" value="1"/>
</dbReference>
<evidence type="ECO:0000259" key="1">
    <source>
        <dbReference type="PROSITE" id="PS51186"/>
    </source>
</evidence>
<dbReference type="EMBL" id="JBHSFU010000004">
    <property type="protein sequence ID" value="MFC4558293.1"/>
    <property type="molecule type" value="Genomic_DNA"/>
</dbReference>
<organism evidence="2 3">
    <name type="scientific">Virgibacillus kekensis</name>
    <dbReference type="NCBI Taxonomy" id="202261"/>
    <lineage>
        <taxon>Bacteria</taxon>
        <taxon>Bacillati</taxon>
        <taxon>Bacillota</taxon>
        <taxon>Bacilli</taxon>
        <taxon>Bacillales</taxon>
        <taxon>Bacillaceae</taxon>
        <taxon>Virgibacillus</taxon>
    </lineage>
</organism>
<dbReference type="PROSITE" id="PS51186">
    <property type="entry name" value="GNAT"/>
    <property type="match status" value="1"/>
</dbReference>
<keyword evidence="2" id="KW-0808">Transferase</keyword>
<gene>
    <name evidence="2" type="ORF">ACFO3D_08710</name>
</gene>
<reference evidence="3" key="1">
    <citation type="journal article" date="2019" name="Int. J. Syst. Evol. Microbiol.">
        <title>The Global Catalogue of Microorganisms (GCM) 10K type strain sequencing project: providing services to taxonomists for standard genome sequencing and annotation.</title>
        <authorList>
            <consortium name="The Broad Institute Genomics Platform"/>
            <consortium name="The Broad Institute Genome Sequencing Center for Infectious Disease"/>
            <person name="Wu L."/>
            <person name="Ma J."/>
        </authorList>
    </citation>
    <scope>NUCLEOTIDE SEQUENCE [LARGE SCALE GENOMIC DNA]</scope>
    <source>
        <strain evidence="3">CGMCC 4.7426</strain>
    </source>
</reference>
<dbReference type="GO" id="GO:0016746">
    <property type="term" value="F:acyltransferase activity"/>
    <property type="evidence" value="ECO:0007669"/>
    <property type="project" value="UniProtKB-KW"/>
</dbReference>
<proteinExistence type="predicted"/>
<sequence>MDTESIFKSVPELYTKNYLLRGLIVDDAAELFLFMQDTETMKYITPTPVKSERAMKEEVQRQLEKYELQKEIPWVILNKENGELIGKFSYHKLHMWHRKAEMGVVIRKEYQRSGVMTEIMPEVLRFGFQTLNLNRIVGDIFAENRGSERLLEKHGFIKEGVLRQTDFDGERYHDTVVFSLLKPEYEGQRIELK</sequence>
<feature type="domain" description="N-acetyltransferase" evidence="1">
    <location>
        <begin position="18"/>
        <end position="183"/>
    </location>
</feature>
<comment type="caution">
    <text evidence="2">The sequence shown here is derived from an EMBL/GenBank/DDBJ whole genome shotgun (WGS) entry which is preliminary data.</text>
</comment>
<dbReference type="Pfam" id="PF13302">
    <property type="entry name" value="Acetyltransf_3"/>
    <property type="match status" value="1"/>
</dbReference>
<dbReference type="Proteomes" id="UP001595989">
    <property type="component" value="Unassembled WGS sequence"/>
</dbReference>
<dbReference type="InterPro" id="IPR000182">
    <property type="entry name" value="GNAT_dom"/>
</dbReference>
<name>A0ABV9DJP0_9BACI</name>
<evidence type="ECO:0000313" key="3">
    <source>
        <dbReference type="Proteomes" id="UP001595989"/>
    </source>
</evidence>
<keyword evidence="2" id="KW-0012">Acyltransferase</keyword>
<dbReference type="SUPFAM" id="SSF55729">
    <property type="entry name" value="Acyl-CoA N-acyltransferases (Nat)"/>
    <property type="match status" value="1"/>
</dbReference>
<dbReference type="RefSeq" id="WP_390294868.1">
    <property type="nucleotide sequence ID" value="NZ_JBHSFU010000004.1"/>
</dbReference>
<dbReference type="InterPro" id="IPR016181">
    <property type="entry name" value="Acyl_CoA_acyltransferase"/>
</dbReference>
<accession>A0ABV9DJP0</accession>
<protein>
    <submittedName>
        <fullName evidence="2">GNAT family N-acetyltransferase</fullName>
        <ecNumber evidence="2">2.3.-.-</ecNumber>
    </submittedName>
</protein>
<dbReference type="PANTHER" id="PTHR43610">
    <property type="entry name" value="BLL6696 PROTEIN"/>
    <property type="match status" value="1"/>
</dbReference>
<dbReference type="Gene3D" id="3.40.630.30">
    <property type="match status" value="1"/>
</dbReference>